<dbReference type="InterPro" id="IPR035979">
    <property type="entry name" value="RBD_domain_sf"/>
</dbReference>
<dbReference type="STRING" id="157652.A0A371F2C0"/>
<gene>
    <name evidence="4" type="ORF">CR513_48080</name>
</gene>
<dbReference type="Proteomes" id="UP000257109">
    <property type="component" value="Unassembled WGS sequence"/>
</dbReference>
<dbReference type="InterPro" id="IPR012677">
    <property type="entry name" value="Nucleotide-bd_a/b_plait_sf"/>
</dbReference>
<dbReference type="SMART" id="SM00360">
    <property type="entry name" value="RRM"/>
    <property type="match status" value="1"/>
</dbReference>
<keyword evidence="2" id="KW-0812">Transmembrane</keyword>
<sequence>MSQRIGTKLFVNRLSFYTTQEQLKTLFSPFGKVTKGVFVLCLFSLLKCCSLPLLLTLLFNSALPVDLVIDPRTKRPKGFGFVSYDSEIEAERAMKAMNGR</sequence>
<evidence type="ECO:0000259" key="3">
    <source>
        <dbReference type="PROSITE" id="PS50102"/>
    </source>
</evidence>
<dbReference type="InterPro" id="IPR050441">
    <property type="entry name" value="RBM"/>
</dbReference>
<comment type="caution">
    <text evidence="4">The sequence shown here is derived from an EMBL/GenBank/DDBJ whole genome shotgun (WGS) entry which is preliminary data.</text>
</comment>
<keyword evidence="5" id="KW-1185">Reference proteome</keyword>
<evidence type="ECO:0000256" key="1">
    <source>
        <dbReference type="PROSITE-ProRule" id="PRU00176"/>
    </source>
</evidence>
<evidence type="ECO:0000256" key="2">
    <source>
        <dbReference type="SAM" id="Phobius"/>
    </source>
</evidence>
<dbReference type="InterPro" id="IPR000504">
    <property type="entry name" value="RRM_dom"/>
</dbReference>
<accession>A0A371F2C0</accession>
<dbReference type="SUPFAM" id="SSF54928">
    <property type="entry name" value="RNA-binding domain, RBD"/>
    <property type="match status" value="1"/>
</dbReference>
<dbReference type="GO" id="GO:0003723">
    <property type="term" value="F:RNA binding"/>
    <property type="evidence" value="ECO:0007669"/>
    <property type="project" value="UniProtKB-UniRule"/>
</dbReference>
<feature type="non-terminal residue" evidence="4">
    <location>
        <position position="1"/>
    </location>
</feature>
<keyword evidence="1" id="KW-0694">RNA-binding</keyword>
<evidence type="ECO:0000313" key="4">
    <source>
        <dbReference type="EMBL" id="RDX72439.1"/>
    </source>
</evidence>
<proteinExistence type="predicted"/>
<organism evidence="4 5">
    <name type="scientific">Mucuna pruriens</name>
    <name type="common">Velvet bean</name>
    <name type="synonym">Dolichos pruriens</name>
    <dbReference type="NCBI Taxonomy" id="157652"/>
    <lineage>
        <taxon>Eukaryota</taxon>
        <taxon>Viridiplantae</taxon>
        <taxon>Streptophyta</taxon>
        <taxon>Embryophyta</taxon>
        <taxon>Tracheophyta</taxon>
        <taxon>Spermatophyta</taxon>
        <taxon>Magnoliopsida</taxon>
        <taxon>eudicotyledons</taxon>
        <taxon>Gunneridae</taxon>
        <taxon>Pentapetalae</taxon>
        <taxon>rosids</taxon>
        <taxon>fabids</taxon>
        <taxon>Fabales</taxon>
        <taxon>Fabaceae</taxon>
        <taxon>Papilionoideae</taxon>
        <taxon>50 kb inversion clade</taxon>
        <taxon>NPAAA clade</taxon>
        <taxon>indigoferoid/millettioid clade</taxon>
        <taxon>Phaseoleae</taxon>
        <taxon>Mucuna</taxon>
    </lineage>
</organism>
<dbReference type="AlphaFoldDB" id="A0A371F2C0"/>
<protein>
    <recommendedName>
        <fullName evidence="3">RRM domain-containing protein</fullName>
    </recommendedName>
</protein>
<dbReference type="Gene3D" id="3.30.70.330">
    <property type="match status" value="1"/>
</dbReference>
<keyword evidence="2" id="KW-0472">Membrane</keyword>
<feature type="non-terminal residue" evidence="4">
    <location>
        <position position="100"/>
    </location>
</feature>
<dbReference type="OrthoDB" id="439808at2759"/>
<keyword evidence="2" id="KW-1133">Transmembrane helix</keyword>
<dbReference type="PROSITE" id="PS50102">
    <property type="entry name" value="RRM"/>
    <property type="match status" value="1"/>
</dbReference>
<name>A0A371F2C0_MUCPR</name>
<feature type="transmembrane region" description="Helical" evidence="2">
    <location>
        <begin position="37"/>
        <end position="59"/>
    </location>
</feature>
<dbReference type="PANTHER" id="PTHR48034">
    <property type="entry name" value="TRANSFORMER-2 SEX-DETERMINING PROTEIN-RELATED"/>
    <property type="match status" value="1"/>
</dbReference>
<dbReference type="EMBL" id="QJKJ01010903">
    <property type="protein sequence ID" value="RDX72439.1"/>
    <property type="molecule type" value="Genomic_DNA"/>
</dbReference>
<feature type="domain" description="RRM" evidence="3">
    <location>
        <begin position="7"/>
        <end position="100"/>
    </location>
</feature>
<evidence type="ECO:0000313" key="5">
    <source>
        <dbReference type="Proteomes" id="UP000257109"/>
    </source>
</evidence>
<reference evidence="4" key="1">
    <citation type="submission" date="2018-05" db="EMBL/GenBank/DDBJ databases">
        <title>Draft genome of Mucuna pruriens seed.</title>
        <authorList>
            <person name="Nnadi N.E."/>
            <person name="Vos R."/>
            <person name="Hasami M.H."/>
            <person name="Devisetty U.K."/>
            <person name="Aguiy J.C."/>
        </authorList>
    </citation>
    <scope>NUCLEOTIDE SEQUENCE [LARGE SCALE GENOMIC DNA]</scope>
    <source>
        <strain evidence="4">JCA_2017</strain>
    </source>
</reference>
<dbReference type="Pfam" id="PF00076">
    <property type="entry name" value="RRM_1"/>
    <property type="match status" value="2"/>
</dbReference>